<accession>A0A8S5U428</accession>
<evidence type="ECO:0000256" key="1">
    <source>
        <dbReference type="SAM" id="Phobius"/>
    </source>
</evidence>
<organism evidence="2">
    <name type="scientific">Podoviridae sp. ctP1X6</name>
    <dbReference type="NCBI Taxonomy" id="2825246"/>
    <lineage>
        <taxon>Viruses</taxon>
        <taxon>Duplodnaviria</taxon>
        <taxon>Heunggongvirae</taxon>
        <taxon>Uroviricota</taxon>
        <taxon>Caudoviricetes</taxon>
    </lineage>
</organism>
<reference evidence="2" key="1">
    <citation type="journal article" date="2021" name="Proc. Natl. Acad. Sci. U.S.A.">
        <title>A Catalog of Tens of Thousands of Viruses from Human Metagenomes Reveals Hidden Associations with Chronic Diseases.</title>
        <authorList>
            <person name="Tisza M.J."/>
            <person name="Buck C.B."/>
        </authorList>
    </citation>
    <scope>NUCLEOTIDE SEQUENCE</scope>
    <source>
        <strain evidence="2">CtP1X6</strain>
    </source>
</reference>
<evidence type="ECO:0000313" key="2">
    <source>
        <dbReference type="EMBL" id="DAF89202.1"/>
    </source>
</evidence>
<feature type="transmembrane region" description="Helical" evidence="1">
    <location>
        <begin position="103"/>
        <end position="126"/>
    </location>
</feature>
<keyword evidence="1" id="KW-1133">Transmembrane helix</keyword>
<protein>
    <submittedName>
        <fullName evidence="2">Uncharacterized protein</fullName>
    </submittedName>
</protein>
<feature type="transmembrane region" description="Helical" evidence="1">
    <location>
        <begin position="36"/>
        <end position="55"/>
    </location>
</feature>
<feature type="transmembrane region" description="Helical" evidence="1">
    <location>
        <begin position="12"/>
        <end position="30"/>
    </location>
</feature>
<name>A0A8S5U428_9CAUD</name>
<proteinExistence type="predicted"/>
<dbReference type="EMBL" id="BK016004">
    <property type="protein sequence ID" value="DAF89202.1"/>
    <property type="molecule type" value="Genomic_DNA"/>
</dbReference>
<keyword evidence="1" id="KW-0472">Membrane</keyword>
<sequence>MRNKFIVLDTSCIIYFMFLCLHNITTFSYYNSHYRVRYNDIYIFIPVLIFISIIIQEKITSKTVAFFNLIKLCFPIMFFSYLYRLIFTLFKVLDLFDAEDISHFLSISIPILMLEFILEQIIYNFLRDKIIK</sequence>
<feature type="transmembrane region" description="Helical" evidence="1">
    <location>
        <begin position="64"/>
        <end position="83"/>
    </location>
</feature>
<keyword evidence="1" id="KW-0812">Transmembrane</keyword>